<organism evidence="1 2">
    <name type="scientific">Sphaerisporangium melleum</name>
    <dbReference type="NCBI Taxonomy" id="321316"/>
    <lineage>
        <taxon>Bacteria</taxon>
        <taxon>Bacillati</taxon>
        <taxon>Actinomycetota</taxon>
        <taxon>Actinomycetes</taxon>
        <taxon>Streptosporangiales</taxon>
        <taxon>Streptosporangiaceae</taxon>
        <taxon>Sphaerisporangium</taxon>
    </lineage>
</organism>
<reference evidence="1" key="2">
    <citation type="submission" date="2020-09" db="EMBL/GenBank/DDBJ databases">
        <authorList>
            <person name="Sun Q."/>
            <person name="Ohkuma M."/>
        </authorList>
    </citation>
    <scope>NUCLEOTIDE SEQUENCE</scope>
    <source>
        <strain evidence="1">JCM 13064</strain>
    </source>
</reference>
<name>A0A917RN18_9ACTN</name>
<sequence>MVGEPHGSVDPALRVAKVSYRRRTVLFDGHHATTVGAGVGENDIGGAQRISAFPVSVSPFRRGSH</sequence>
<gene>
    <name evidence="1" type="ORF">GCM10007964_66880</name>
</gene>
<dbReference type="EMBL" id="BMNT01000051">
    <property type="protein sequence ID" value="GGL15508.1"/>
    <property type="molecule type" value="Genomic_DNA"/>
</dbReference>
<reference evidence="1" key="1">
    <citation type="journal article" date="2014" name="Int. J. Syst. Evol. Microbiol.">
        <title>Complete genome sequence of Corynebacterium casei LMG S-19264T (=DSM 44701T), isolated from a smear-ripened cheese.</title>
        <authorList>
            <consortium name="US DOE Joint Genome Institute (JGI-PGF)"/>
            <person name="Walter F."/>
            <person name="Albersmeier A."/>
            <person name="Kalinowski J."/>
            <person name="Ruckert C."/>
        </authorList>
    </citation>
    <scope>NUCLEOTIDE SEQUENCE</scope>
    <source>
        <strain evidence="1">JCM 13064</strain>
    </source>
</reference>
<dbReference type="AlphaFoldDB" id="A0A917RN18"/>
<comment type="caution">
    <text evidence="1">The sequence shown here is derived from an EMBL/GenBank/DDBJ whole genome shotgun (WGS) entry which is preliminary data.</text>
</comment>
<proteinExistence type="predicted"/>
<accession>A0A917RN18</accession>
<protein>
    <submittedName>
        <fullName evidence="1">Uncharacterized protein</fullName>
    </submittedName>
</protein>
<evidence type="ECO:0000313" key="1">
    <source>
        <dbReference type="EMBL" id="GGL15508.1"/>
    </source>
</evidence>
<keyword evidence="2" id="KW-1185">Reference proteome</keyword>
<dbReference type="Proteomes" id="UP000645217">
    <property type="component" value="Unassembled WGS sequence"/>
</dbReference>
<evidence type="ECO:0000313" key="2">
    <source>
        <dbReference type="Proteomes" id="UP000645217"/>
    </source>
</evidence>